<evidence type="ECO:0000259" key="3">
    <source>
        <dbReference type="PROSITE" id="PS50853"/>
    </source>
</evidence>
<feature type="chain" id="PRO_5043141633" evidence="2">
    <location>
        <begin position="24"/>
        <end position="363"/>
    </location>
</feature>
<dbReference type="InterPro" id="IPR036116">
    <property type="entry name" value="FN3_sf"/>
</dbReference>
<dbReference type="InterPro" id="IPR013783">
    <property type="entry name" value="Ig-like_fold"/>
</dbReference>
<evidence type="ECO:0000256" key="2">
    <source>
        <dbReference type="SAM" id="SignalP"/>
    </source>
</evidence>
<protein>
    <submittedName>
        <fullName evidence="6">Fibronectin type-III domain-containing protein</fullName>
    </submittedName>
</protein>
<evidence type="ECO:0000313" key="6">
    <source>
        <dbReference type="WBParaSite" id="SSLN_0002009901-mRNA-1"/>
    </source>
</evidence>
<dbReference type="InterPro" id="IPR050991">
    <property type="entry name" value="ECM_Regulatory_Proteins"/>
</dbReference>
<dbReference type="PROSITE" id="PS50853">
    <property type="entry name" value="FN3"/>
    <property type="match status" value="2"/>
</dbReference>
<keyword evidence="2" id="KW-0732">Signal</keyword>
<gene>
    <name evidence="4" type="ORF">SSLN_LOCUS19369</name>
</gene>
<evidence type="ECO:0000313" key="5">
    <source>
        <dbReference type="Proteomes" id="UP000275846"/>
    </source>
</evidence>
<accession>A0A183TSC2</accession>
<dbReference type="PANTHER" id="PTHR46708">
    <property type="entry name" value="TENASCIN"/>
    <property type="match status" value="1"/>
</dbReference>
<proteinExistence type="predicted"/>
<reference evidence="6" key="1">
    <citation type="submission" date="2016-06" db="UniProtKB">
        <authorList>
            <consortium name="WormBaseParasite"/>
        </authorList>
    </citation>
    <scope>IDENTIFICATION</scope>
</reference>
<evidence type="ECO:0000256" key="1">
    <source>
        <dbReference type="ARBA" id="ARBA00022737"/>
    </source>
</evidence>
<dbReference type="EMBL" id="UYSU01047220">
    <property type="protein sequence ID" value="VDM05755.1"/>
    <property type="molecule type" value="Genomic_DNA"/>
</dbReference>
<dbReference type="Pfam" id="PF00041">
    <property type="entry name" value="fn3"/>
    <property type="match status" value="1"/>
</dbReference>
<keyword evidence="1" id="KW-0677">Repeat</keyword>
<feature type="domain" description="Fibronectin type-III" evidence="3">
    <location>
        <begin position="120"/>
        <end position="228"/>
    </location>
</feature>
<dbReference type="InterPro" id="IPR003961">
    <property type="entry name" value="FN3_dom"/>
</dbReference>
<organism evidence="6">
    <name type="scientific">Schistocephalus solidus</name>
    <name type="common">Tapeworm</name>
    <dbReference type="NCBI Taxonomy" id="70667"/>
    <lineage>
        <taxon>Eukaryota</taxon>
        <taxon>Metazoa</taxon>
        <taxon>Spiralia</taxon>
        <taxon>Lophotrochozoa</taxon>
        <taxon>Platyhelminthes</taxon>
        <taxon>Cestoda</taxon>
        <taxon>Eucestoda</taxon>
        <taxon>Diphyllobothriidea</taxon>
        <taxon>Diphyllobothriidae</taxon>
        <taxon>Schistocephalus</taxon>
    </lineage>
</organism>
<reference evidence="4 5" key="2">
    <citation type="submission" date="2018-11" db="EMBL/GenBank/DDBJ databases">
        <authorList>
            <consortium name="Pathogen Informatics"/>
        </authorList>
    </citation>
    <scope>NUCLEOTIDE SEQUENCE [LARGE SCALE GENOMIC DNA]</scope>
    <source>
        <strain evidence="4 5">NST_G2</strain>
    </source>
</reference>
<keyword evidence="5" id="KW-1185">Reference proteome</keyword>
<name>A0A183TSC2_SCHSO</name>
<dbReference type="WBParaSite" id="SSLN_0002009901-mRNA-1">
    <property type="protein sequence ID" value="SSLN_0002009901-mRNA-1"/>
    <property type="gene ID" value="SSLN_0002009901"/>
</dbReference>
<feature type="domain" description="Fibronectin type-III" evidence="3">
    <location>
        <begin position="229"/>
        <end position="327"/>
    </location>
</feature>
<feature type="signal peptide" evidence="2">
    <location>
        <begin position="1"/>
        <end position="23"/>
    </location>
</feature>
<evidence type="ECO:0000313" key="4">
    <source>
        <dbReference type="EMBL" id="VDM05755.1"/>
    </source>
</evidence>
<dbReference type="SUPFAM" id="SSF49265">
    <property type="entry name" value="Fibronectin type III"/>
    <property type="match status" value="2"/>
</dbReference>
<dbReference type="AlphaFoldDB" id="A0A183TSC2"/>
<dbReference type="Gene3D" id="2.60.40.10">
    <property type="entry name" value="Immunoglobulins"/>
    <property type="match status" value="2"/>
</dbReference>
<dbReference type="Proteomes" id="UP000275846">
    <property type="component" value="Unassembled WGS sequence"/>
</dbReference>
<dbReference type="SMART" id="SM00060">
    <property type="entry name" value="FN3"/>
    <property type="match status" value="3"/>
</dbReference>
<sequence length="363" mass="39718">MSPSDVSLIWLLLLSRSSHLVAAADSTISAGAEHVTKNTMQFKWTQPNSEGLQYVLLQATPTIDNGTSVEVLIAVVLGQGSLANLEPYTKNANSVIYVNADDNSKGLILKTVRLRNFPGVPSPPTIKSVVSTGQHSIQVSWLAPEKPNGKIKNYLVACYLFGRDTRAARKRVNAHTLSAELTYLSSNSLYECDVTATTEGVGCIQRHARTSSERSSLVKTWPGTTEQPIIKSATARGPRTLYLEWLRPTSVYGKLDHYRVTMVPAYLPELQKEIKTKSDSLNLLITQMLPEKEYRFTLWAYVLPNEEGQGGGYSEPSLSIFAKTSADGSDASVDSFDPSIEKYNWELGSKSNDAGASVPEIAN</sequence>
<dbReference type="PANTHER" id="PTHR46708:SF2">
    <property type="entry name" value="FIBRONECTIN TYPE-III DOMAIN-CONTAINING PROTEIN"/>
    <property type="match status" value="1"/>
</dbReference>
<dbReference type="OrthoDB" id="5984158at2759"/>
<dbReference type="CDD" id="cd00063">
    <property type="entry name" value="FN3"/>
    <property type="match status" value="2"/>
</dbReference>
<dbReference type="STRING" id="70667.A0A183TSC2"/>